<evidence type="ECO:0000256" key="6">
    <source>
        <dbReference type="SAM" id="Phobius"/>
    </source>
</evidence>
<name>A0ABZ3J678_SPOA4</name>
<feature type="domain" description="Major facilitator superfamily (MFS) profile" evidence="7">
    <location>
        <begin position="24"/>
        <end position="430"/>
    </location>
</feature>
<feature type="transmembrane region" description="Helical" evidence="6">
    <location>
        <begin position="183"/>
        <end position="200"/>
    </location>
</feature>
<feature type="transmembrane region" description="Helical" evidence="6">
    <location>
        <begin position="289"/>
        <end position="309"/>
    </location>
</feature>
<evidence type="ECO:0000256" key="2">
    <source>
        <dbReference type="ARBA" id="ARBA00022448"/>
    </source>
</evidence>
<feature type="transmembrane region" description="Helical" evidence="6">
    <location>
        <begin position="97"/>
        <end position="125"/>
    </location>
</feature>
<evidence type="ECO:0000256" key="1">
    <source>
        <dbReference type="ARBA" id="ARBA00004651"/>
    </source>
</evidence>
<gene>
    <name evidence="8" type="primary">sauU_9</name>
    <name evidence="8" type="ORF">SPACI_040000</name>
</gene>
<reference evidence="8" key="1">
    <citation type="submission" date="2024-05" db="EMBL/GenBank/DDBJ databases">
        <title>Isolation and characterization of Sporomusa carbonis sp. nov., a carboxydotrophic hydrogenogen in the genus of Sporomusa isolated from a charcoal burning pile.</title>
        <authorList>
            <person name="Boeer T."/>
            <person name="Rosenbaum F."/>
            <person name="Eysell L."/>
            <person name="Mueller V."/>
            <person name="Daniel R."/>
            <person name="Poehlein A."/>
        </authorList>
    </citation>
    <scope>NUCLEOTIDE SEQUENCE [LARGE SCALE GENOMIC DNA]</scope>
    <source>
        <strain evidence="8">DSM 3132</strain>
    </source>
</reference>
<comment type="subcellular location">
    <subcellularLocation>
        <location evidence="1">Cell membrane</location>
        <topology evidence="1">Multi-pass membrane protein</topology>
    </subcellularLocation>
</comment>
<feature type="transmembrane region" description="Helical" evidence="6">
    <location>
        <begin position="376"/>
        <end position="400"/>
    </location>
</feature>
<dbReference type="Proteomes" id="UP000216052">
    <property type="component" value="Chromosome"/>
</dbReference>
<keyword evidence="3 6" id="KW-0812">Transmembrane</keyword>
<evidence type="ECO:0000259" key="7">
    <source>
        <dbReference type="PROSITE" id="PS50850"/>
    </source>
</evidence>
<evidence type="ECO:0000313" key="8">
    <source>
        <dbReference type="EMBL" id="XFO73892.1"/>
    </source>
</evidence>
<dbReference type="PROSITE" id="PS50850">
    <property type="entry name" value="MFS"/>
    <property type="match status" value="1"/>
</dbReference>
<organism evidence="8 9">
    <name type="scientific">Sporomusa acidovorans (strain ATCC 49682 / DSM 3132 / Mol)</name>
    <dbReference type="NCBI Taxonomy" id="1123286"/>
    <lineage>
        <taxon>Bacteria</taxon>
        <taxon>Bacillati</taxon>
        <taxon>Bacillota</taxon>
        <taxon>Negativicutes</taxon>
        <taxon>Selenomonadales</taxon>
        <taxon>Sporomusaceae</taxon>
        <taxon>Sporomusa</taxon>
    </lineage>
</organism>
<dbReference type="InterPro" id="IPR036259">
    <property type="entry name" value="MFS_trans_sf"/>
</dbReference>
<proteinExistence type="predicted"/>
<dbReference type="InterPro" id="IPR011701">
    <property type="entry name" value="MFS"/>
</dbReference>
<sequence>MSSPIESIKAEIMPEKPTKQRLFLVAILCIGLFVCFLDRVNISVLVANEAFLVDMGIKGQPVKIGMLMSVFLAVYGISNFVLAPIGDYLGPRKAMSLCVAIWALSLFVGGIATTFTTMLVARVILGMGEGLYYPLQSVFVKNWIPPQERGRSNAAWSIGQSLAPAVAMPFFAYVVGTWGWRDGFWVALVITLIPLYLFWFRTTDTPRTHKKVNALELKHIEEGLATEQQGQEATKDTFKQRFMTFAGNYRYWLLVCWYMMMNIIAWAMLSWLPTYLKSARGFTWTEMGWLASLPFVLGVILKVFAGWITDRTGKNAPLLAGCMFVAAVSMYFAASVSGKYPAALFLTCATASNVMAIPAAWTLLQGLVPAKTLGTAGGVMNGISTGTAALSPMFLGFVISLGNYSAGLYALVAVGLIGSVSAAVLVYQKY</sequence>
<evidence type="ECO:0000256" key="4">
    <source>
        <dbReference type="ARBA" id="ARBA00022989"/>
    </source>
</evidence>
<evidence type="ECO:0000256" key="5">
    <source>
        <dbReference type="ARBA" id="ARBA00023136"/>
    </source>
</evidence>
<protein>
    <submittedName>
        <fullName evidence="8">Sulfoacetate transporter SauU</fullName>
    </submittedName>
</protein>
<feature type="transmembrane region" description="Helical" evidence="6">
    <location>
        <begin position="316"/>
        <end position="334"/>
    </location>
</feature>
<feature type="transmembrane region" description="Helical" evidence="6">
    <location>
        <begin position="64"/>
        <end position="85"/>
    </location>
</feature>
<dbReference type="InterPro" id="IPR050382">
    <property type="entry name" value="MFS_Na/Anion_cotransporter"/>
</dbReference>
<keyword evidence="4 6" id="KW-1133">Transmembrane helix</keyword>
<dbReference type="PANTHER" id="PTHR11662">
    <property type="entry name" value="SOLUTE CARRIER FAMILY 17"/>
    <property type="match status" value="1"/>
</dbReference>
<keyword evidence="5 6" id="KW-0472">Membrane</keyword>
<keyword evidence="2" id="KW-0813">Transport</keyword>
<accession>A0ABZ3J678</accession>
<feature type="transmembrane region" description="Helical" evidence="6">
    <location>
        <begin position="21"/>
        <end position="44"/>
    </location>
</feature>
<evidence type="ECO:0000256" key="3">
    <source>
        <dbReference type="ARBA" id="ARBA00022692"/>
    </source>
</evidence>
<dbReference type="InterPro" id="IPR020846">
    <property type="entry name" value="MFS_dom"/>
</dbReference>
<dbReference type="SUPFAM" id="SSF103473">
    <property type="entry name" value="MFS general substrate transporter"/>
    <property type="match status" value="1"/>
</dbReference>
<dbReference type="Gene3D" id="1.20.1250.20">
    <property type="entry name" value="MFS general substrate transporter like domains"/>
    <property type="match status" value="2"/>
</dbReference>
<dbReference type="PANTHER" id="PTHR11662:SF399">
    <property type="entry name" value="FI19708P1-RELATED"/>
    <property type="match status" value="1"/>
</dbReference>
<feature type="transmembrane region" description="Helical" evidence="6">
    <location>
        <begin position="406"/>
        <end position="427"/>
    </location>
</feature>
<dbReference type="EMBL" id="CP155571">
    <property type="protein sequence ID" value="XFO73892.1"/>
    <property type="molecule type" value="Genomic_DNA"/>
</dbReference>
<feature type="transmembrane region" description="Helical" evidence="6">
    <location>
        <begin position="249"/>
        <end position="269"/>
    </location>
</feature>
<dbReference type="Pfam" id="PF07690">
    <property type="entry name" value="MFS_1"/>
    <property type="match status" value="1"/>
</dbReference>
<evidence type="ECO:0000313" key="9">
    <source>
        <dbReference type="Proteomes" id="UP000216052"/>
    </source>
</evidence>
<feature type="transmembrane region" description="Helical" evidence="6">
    <location>
        <begin position="340"/>
        <end position="364"/>
    </location>
</feature>
<dbReference type="CDD" id="cd17319">
    <property type="entry name" value="MFS_ExuT_GudP_like"/>
    <property type="match status" value="1"/>
</dbReference>
<dbReference type="RefSeq" id="WP_211285161.1">
    <property type="nucleotide sequence ID" value="NZ_CP155571.1"/>
</dbReference>
<keyword evidence="9" id="KW-1185">Reference proteome</keyword>